<feature type="signal peptide" evidence="1">
    <location>
        <begin position="1"/>
        <end position="18"/>
    </location>
</feature>
<proteinExistence type="predicted"/>
<accession>A0A1N6IV59</accession>
<dbReference type="STRING" id="1416779.SAMN05444409_3033"/>
<dbReference type="OrthoDB" id="1268504at2"/>
<dbReference type="Gene3D" id="3.30.1150.10">
    <property type="match status" value="1"/>
</dbReference>
<keyword evidence="1" id="KW-0732">Signal</keyword>
<reference evidence="3" key="1">
    <citation type="submission" date="2016-11" db="EMBL/GenBank/DDBJ databases">
        <authorList>
            <person name="Varghese N."/>
            <person name="Submissions S."/>
        </authorList>
    </citation>
    <scope>NUCLEOTIDE SEQUENCE [LARGE SCALE GENOMIC DNA]</scope>
    <source>
        <strain evidence="3">DSM 27623</strain>
    </source>
</reference>
<dbReference type="RefSeq" id="WP_074236163.1">
    <property type="nucleotide sequence ID" value="NZ_FSRK01000002.1"/>
</dbReference>
<dbReference type="Proteomes" id="UP000185207">
    <property type="component" value="Unassembled WGS sequence"/>
</dbReference>
<evidence type="ECO:0008006" key="4">
    <source>
        <dbReference type="Google" id="ProtNLM"/>
    </source>
</evidence>
<evidence type="ECO:0000256" key="1">
    <source>
        <dbReference type="SAM" id="SignalP"/>
    </source>
</evidence>
<organism evidence="2 3">
    <name type="scientific">Epilithonimonas zeae</name>
    <dbReference type="NCBI Taxonomy" id="1416779"/>
    <lineage>
        <taxon>Bacteria</taxon>
        <taxon>Pseudomonadati</taxon>
        <taxon>Bacteroidota</taxon>
        <taxon>Flavobacteriia</taxon>
        <taxon>Flavobacteriales</taxon>
        <taxon>Weeksellaceae</taxon>
        <taxon>Chryseobacterium group</taxon>
        <taxon>Epilithonimonas</taxon>
    </lineage>
</organism>
<gene>
    <name evidence="2" type="ORF">SAMN05444409_3033</name>
</gene>
<sequence>MRAFLLIISLLISNVAFSQSETTKTSTLADSKAEFPGGQDAFRKEFMKMVHAYVDITAYAVNGKFSFIITIDEKGKMSEMKIYPKVRNDEEFKQDMNFAMKRIKKKWKPAITNGVPVSSNIIFDINFTSEHSNEEY</sequence>
<name>A0A1N6IV59_9FLAO</name>
<evidence type="ECO:0000313" key="2">
    <source>
        <dbReference type="EMBL" id="SIO35894.1"/>
    </source>
</evidence>
<feature type="chain" id="PRO_5012184573" description="TonB C-terminal domain-containing protein" evidence="1">
    <location>
        <begin position="19"/>
        <end position="136"/>
    </location>
</feature>
<evidence type="ECO:0000313" key="3">
    <source>
        <dbReference type="Proteomes" id="UP000185207"/>
    </source>
</evidence>
<keyword evidence="3" id="KW-1185">Reference proteome</keyword>
<dbReference type="AlphaFoldDB" id="A0A1N6IV59"/>
<protein>
    <recommendedName>
        <fullName evidence="4">TonB C-terminal domain-containing protein</fullName>
    </recommendedName>
</protein>
<dbReference type="EMBL" id="FSRK01000002">
    <property type="protein sequence ID" value="SIO35894.1"/>
    <property type="molecule type" value="Genomic_DNA"/>
</dbReference>